<dbReference type="Proteomes" id="UP000606776">
    <property type="component" value="Unassembled WGS sequence"/>
</dbReference>
<proteinExistence type="predicted"/>
<name>A0ABR9V966_9CYAN</name>
<comment type="caution">
    <text evidence="1">The sequence shown here is derived from an EMBL/GenBank/DDBJ whole genome shotgun (WGS) entry which is preliminary data.</text>
</comment>
<protein>
    <submittedName>
        <fullName evidence="1">Uncharacterized protein</fullName>
    </submittedName>
</protein>
<gene>
    <name evidence="1" type="ORF">IQ227_01320</name>
</gene>
<evidence type="ECO:0000313" key="1">
    <source>
        <dbReference type="EMBL" id="MBE9234710.1"/>
    </source>
</evidence>
<keyword evidence="2" id="KW-1185">Reference proteome</keyword>
<dbReference type="EMBL" id="JADEWB010000004">
    <property type="protein sequence ID" value="MBE9234710.1"/>
    <property type="molecule type" value="Genomic_DNA"/>
</dbReference>
<dbReference type="RefSeq" id="WP_193941339.1">
    <property type="nucleotide sequence ID" value="NZ_JADEWB010000004.1"/>
</dbReference>
<evidence type="ECO:0000313" key="2">
    <source>
        <dbReference type="Proteomes" id="UP000606776"/>
    </source>
</evidence>
<organism evidence="1 2">
    <name type="scientific">Sphaerospermopsis aphanizomenoides LEGE 00250</name>
    <dbReference type="NCBI Taxonomy" id="2777972"/>
    <lineage>
        <taxon>Bacteria</taxon>
        <taxon>Bacillati</taxon>
        <taxon>Cyanobacteriota</taxon>
        <taxon>Cyanophyceae</taxon>
        <taxon>Nostocales</taxon>
        <taxon>Aphanizomenonaceae</taxon>
        <taxon>Sphaerospermopsis</taxon>
        <taxon>Sphaerospermopsis aphanizomenoides</taxon>
    </lineage>
</organism>
<accession>A0ABR9V966</accession>
<sequence length="63" mass="7667">MPIEILDKDKMNKQLLQNHLQLENEKDLPRFIDENMREILPLRDTDKGFNIKTPHVRKSRKKR</sequence>
<reference evidence="1 2" key="1">
    <citation type="submission" date="2020-10" db="EMBL/GenBank/DDBJ databases">
        <authorList>
            <person name="Castelo-Branco R."/>
            <person name="Eusebio N."/>
            <person name="Adriana R."/>
            <person name="Vieira A."/>
            <person name="Brugerolle De Fraissinette N."/>
            <person name="Rezende De Castro R."/>
            <person name="Schneider M.P."/>
            <person name="Vasconcelos V."/>
            <person name="Leao P.N."/>
        </authorList>
    </citation>
    <scope>NUCLEOTIDE SEQUENCE [LARGE SCALE GENOMIC DNA]</scope>
    <source>
        <strain evidence="1 2">LEGE 00250</strain>
    </source>
</reference>